<keyword evidence="1" id="KW-0378">Hydrolase</keyword>
<dbReference type="Pfam" id="PF07859">
    <property type="entry name" value="Abhydrolase_3"/>
    <property type="match status" value="1"/>
</dbReference>
<dbReference type="InterPro" id="IPR050300">
    <property type="entry name" value="GDXG_lipolytic_enzyme"/>
</dbReference>
<evidence type="ECO:0000256" key="1">
    <source>
        <dbReference type="ARBA" id="ARBA00022801"/>
    </source>
</evidence>
<dbReference type="PANTHER" id="PTHR48081">
    <property type="entry name" value="AB HYDROLASE SUPERFAMILY PROTEIN C4A8.06C"/>
    <property type="match status" value="1"/>
</dbReference>
<sequence>MVSWFALVVRLYIKYIRRSKQTFGNAQTMRKSLHNLHLHPQSFNPPTNPGHDITIHREDVNEWPLYRVSPHPPPPGPTPSPSPSRAILYIHGGAFYREIDPYHWKLTIHLARSTGLDVLVPIYPLLPRPTATAHQVVDGLLSICRLTPHTIVNITGDSAGGCLALATTQHLVSTFPALALTLSSLILISPVLDLTLSHPECVRLDHIDPWLGIDGLRVLTPLWAAGTSVTDPIVSPLFGDIEGLPPVLMLSGTHDLLNSDARRLSAKVLGKNGNAGEWVDERDWVGGSVRVEERRFVYVEEGGMIHDYALLPHPEGERARGLIVDFILGNMV</sequence>
<dbReference type="InterPro" id="IPR029058">
    <property type="entry name" value="AB_hydrolase_fold"/>
</dbReference>
<dbReference type="PANTHER" id="PTHR48081:SF25">
    <property type="entry name" value="PUTATIVE (AFU_ORTHOLOGUE AFUA_3G11560)-RELATED"/>
    <property type="match status" value="1"/>
</dbReference>
<dbReference type="SUPFAM" id="SSF53474">
    <property type="entry name" value="alpha/beta-Hydrolases"/>
    <property type="match status" value="1"/>
</dbReference>
<evidence type="ECO:0000259" key="2">
    <source>
        <dbReference type="Pfam" id="PF07859"/>
    </source>
</evidence>
<dbReference type="AlphaFoldDB" id="A0A9W4XPU2"/>
<comment type="caution">
    <text evidence="3">The sequence shown here is derived from an EMBL/GenBank/DDBJ whole genome shotgun (WGS) entry which is preliminary data.</text>
</comment>
<dbReference type="Proteomes" id="UP001152607">
    <property type="component" value="Unassembled WGS sequence"/>
</dbReference>
<keyword evidence="4" id="KW-1185">Reference proteome</keyword>
<dbReference type="OrthoDB" id="2152029at2759"/>
<accession>A0A9W4XPU2</accession>
<gene>
    <name evidence="3" type="ORF">PDIGIT_LOCUS13023</name>
</gene>
<dbReference type="InterPro" id="IPR013094">
    <property type="entry name" value="AB_hydrolase_3"/>
</dbReference>
<proteinExistence type="predicted"/>
<name>A0A9W4XPU2_9PLEO</name>
<dbReference type="Gene3D" id="3.40.50.1820">
    <property type="entry name" value="alpha/beta hydrolase"/>
    <property type="match status" value="1"/>
</dbReference>
<protein>
    <recommendedName>
        <fullName evidence="2">Alpha/beta hydrolase fold-3 domain-containing protein</fullName>
    </recommendedName>
</protein>
<organism evidence="3 4">
    <name type="scientific">Periconia digitata</name>
    <dbReference type="NCBI Taxonomy" id="1303443"/>
    <lineage>
        <taxon>Eukaryota</taxon>
        <taxon>Fungi</taxon>
        <taxon>Dikarya</taxon>
        <taxon>Ascomycota</taxon>
        <taxon>Pezizomycotina</taxon>
        <taxon>Dothideomycetes</taxon>
        <taxon>Pleosporomycetidae</taxon>
        <taxon>Pleosporales</taxon>
        <taxon>Massarineae</taxon>
        <taxon>Periconiaceae</taxon>
        <taxon>Periconia</taxon>
    </lineage>
</organism>
<evidence type="ECO:0000313" key="4">
    <source>
        <dbReference type="Proteomes" id="UP001152607"/>
    </source>
</evidence>
<reference evidence="3" key="1">
    <citation type="submission" date="2023-01" db="EMBL/GenBank/DDBJ databases">
        <authorList>
            <person name="Van Ghelder C."/>
            <person name="Rancurel C."/>
        </authorList>
    </citation>
    <scope>NUCLEOTIDE SEQUENCE</scope>
    <source>
        <strain evidence="3">CNCM I-4278</strain>
    </source>
</reference>
<evidence type="ECO:0000313" key="3">
    <source>
        <dbReference type="EMBL" id="CAI6339859.1"/>
    </source>
</evidence>
<dbReference type="EMBL" id="CAOQHR010000009">
    <property type="protein sequence ID" value="CAI6339859.1"/>
    <property type="molecule type" value="Genomic_DNA"/>
</dbReference>
<feature type="domain" description="Alpha/beta hydrolase fold-3" evidence="2">
    <location>
        <begin position="87"/>
        <end position="277"/>
    </location>
</feature>
<dbReference type="GO" id="GO:0016787">
    <property type="term" value="F:hydrolase activity"/>
    <property type="evidence" value="ECO:0007669"/>
    <property type="project" value="UniProtKB-KW"/>
</dbReference>